<keyword evidence="2 4" id="KW-0648">Protein biosynthesis</keyword>
<organism evidence="6 7">
    <name type="scientific">Lancefieldella parvula</name>
    <dbReference type="NCBI Taxonomy" id="1382"/>
    <lineage>
        <taxon>Bacteria</taxon>
        <taxon>Bacillati</taxon>
        <taxon>Actinomycetota</taxon>
        <taxon>Coriobacteriia</taxon>
        <taxon>Coriobacteriales</taxon>
        <taxon>Atopobiaceae</taxon>
        <taxon>Lancefieldella</taxon>
    </lineage>
</organism>
<dbReference type="Proteomes" id="UP000772566">
    <property type="component" value="Unassembled WGS sequence"/>
</dbReference>
<comment type="similarity">
    <text evidence="1 4">Belongs to the prolyl-tRNA editing family. YbaK/EbsC subfamily.</text>
</comment>
<dbReference type="InterPro" id="IPR004369">
    <property type="entry name" value="Prolyl-tRNA_editing_YbaK/EbsC"/>
</dbReference>
<dbReference type="SUPFAM" id="SSF55826">
    <property type="entry name" value="YbaK/ProRS associated domain"/>
    <property type="match status" value="1"/>
</dbReference>
<dbReference type="GO" id="GO:0002161">
    <property type="term" value="F:aminoacyl-tRNA deacylase activity"/>
    <property type="evidence" value="ECO:0007669"/>
    <property type="project" value="InterPro"/>
</dbReference>
<dbReference type="Pfam" id="PF04073">
    <property type="entry name" value="tRNA_edit"/>
    <property type="match status" value="1"/>
</dbReference>
<protein>
    <recommendedName>
        <fullName evidence="4">Cys-tRNA(Pro)/Cys-tRNA(Cys) deacylase</fullName>
        <ecNumber evidence="4">4.2.-.-</ecNumber>
    </recommendedName>
</protein>
<reference evidence="6" key="1">
    <citation type="submission" date="2020-04" db="EMBL/GenBank/DDBJ databases">
        <title>Deep metagenomics examines the oral microbiome during advanced dental caries in children, revealing novel taxa and co-occurrences with host molecules.</title>
        <authorList>
            <person name="Baker J.L."/>
            <person name="Morton J.T."/>
            <person name="Dinis M."/>
            <person name="Alvarez R."/>
            <person name="Tran N.C."/>
            <person name="Knight R."/>
            <person name="Edlund A."/>
        </authorList>
    </citation>
    <scope>NUCLEOTIDE SEQUENCE</scope>
    <source>
        <strain evidence="6">JCVI_22A_bin.2</strain>
    </source>
</reference>
<dbReference type="PIRSF" id="PIRSF006181">
    <property type="entry name" value="EbsC_YbaK"/>
    <property type="match status" value="1"/>
</dbReference>
<dbReference type="CDD" id="cd00002">
    <property type="entry name" value="YbaK_deacylase"/>
    <property type="match status" value="1"/>
</dbReference>
<evidence type="ECO:0000256" key="2">
    <source>
        <dbReference type="ARBA" id="ARBA00022917"/>
    </source>
</evidence>
<name>A0A930W328_9ACTN</name>
<dbReference type="InterPro" id="IPR036754">
    <property type="entry name" value="YbaK/aa-tRNA-synt-asso_dom_sf"/>
</dbReference>
<gene>
    <name evidence="6" type="primary">ybaK</name>
    <name evidence="6" type="ORF">HXK23_01625</name>
</gene>
<evidence type="ECO:0000259" key="5">
    <source>
        <dbReference type="Pfam" id="PF04073"/>
    </source>
</evidence>
<dbReference type="PANTHER" id="PTHR30411">
    <property type="entry name" value="CYTOPLASMIC PROTEIN"/>
    <property type="match status" value="1"/>
</dbReference>
<dbReference type="AlphaFoldDB" id="A0A930W328"/>
<dbReference type="NCBIfam" id="TIGR00011">
    <property type="entry name" value="YbaK_EbsC"/>
    <property type="match status" value="1"/>
</dbReference>
<dbReference type="GO" id="GO:0006412">
    <property type="term" value="P:translation"/>
    <property type="evidence" value="ECO:0007669"/>
    <property type="project" value="UniProtKB-KW"/>
</dbReference>
<evidence type="ECO:0000313" key="6">
    <source>
        <dbReference type="EMBL" id="MBF4808918.1"/>
    </source>
</evidence>
<dbReference type="GO" id="GO:0016829">
    <property type="term" value="F:lyase activity"/>
    <property type="evidence" value="ECO:0007669"/>
    <property type="project" value="UniProtKB-KW"/>
</dbReference>
<evidence type="ECO:0000256" key="1">
    <source>
        <dbReference type="ARBA" id="ARBA00009798"/>
    </source>
</evidence>
<dbReference type="Gene3D" id="3.90.960.10">
    <property type="entry name" value="YbaK/aminoacyl-tRNA synthetase-associated domain"/>
    <property type="match status" value="1"/>
</dbReference>
<feature type="domain" description="YbaK/aminoacyl-tRNA synthetase-associated" evidence="5">
    <location>
        <begin position="44"/>
        <end position="155"/>
    </location>
</feature>
<dbReference type="EMBL" id="JABZGT010000052">
    <property type="protein sequence ID" value="MBF4808918.1"/>
    <property type="molecule type" value="Genomic_DNA"/>
</dbReference>
<keyword evidence="3 4" id="KW-0456">Lyase</keyword>
<sequence>MARKTAKVQKTNAMRELDAAGIAYEFQSYEADEDVPSGELGTHIAEMLGEDPDAAFKTLVCVSSSGEHVVCCIPVDQELDLKKAAAASGQKNLSMLPVKELEGLTGYVRGGCTPVGMKKQFPTIIDETAQLFELIHISGGKRGLSLTLSLEDLASFVSATFADIVREVH</sequence>
<comment type="caution">
    <text evidence="6">The sequence shown here is derived from an EMBL/GenBank/DDBJ whole genome shotgun (WGS) entry which is preliminary data.</text>
</comment>
<dbReference type="EC" id="4.2.-.-" evidence="4"/>
<proteinExistence type="inferred from homology"/>
<evidence type="ECO:0000313" key="7">
    <source>
        <dbReference type="Proteomes" id="UP000772566"/>
    </source>
</evidence>
<accession>A0A930W328</accession>
<evidence type="ECO:0000256" key="4">
    <source>
        <dbReference type="PIRNR" id="PIRNR006181"/>
    </source>
</evidence>
<dbReference type="PANTHER" id="PTHR30411:SF0">
    <property type="entry name" value="CYS-TRNA(PRO)_CYS-TRNA(CYS) DEACYLASE YBAK"/>
    <property type="match status" value="1"/>
</dbReference>
<evidence type="ECO:0000256" key="3">
    <source>
        <dbReference type="ARBA" id="ARBA00023239"/>
    </source>
</evidence>
<dbReference type="InterPro" id="IPR007214">
    <property type="entry name" value="YbaK/aa-tRNA-synth-assoc-dom"/>
</dbReference>